<proteinExistence type="predicted"/>
<dbReference type="AlphaFoldDB" id="A0AAD7KB19"/>
<keyword evidence="2" id="KW-1185">Reference proteome</keyword>
<dbReference type="EMBL" id="JARKIB010000004">
    <property type="protein sequence ID" value="KAJ7780890.1"/>
    <property type="molecule type" value="Genomic_DNA"/>
</dbReference>
<name>A0AAD7KB19_9AGAR</name>
<accession>A0AAD7KB19</accession>
<feature type="non-terminal residue" evidence="1">
    <location>
        <position position="1"/>
    </location>
</feature>
<organism evidence="1 2">
    <name type="scientific">Mycena metata</name>
    <dbReference type="NCBI Taxonomy" id="1033252"/>
    <lineage>
        <taxon>Eukaryota</taxon>
        <taxon>Fungi</taxon>
        <taxon>Dikarya</taxon>
        <taxon>Basidiomycota</taxon>
        <taxon>Agaricomycotina</taxon>
        <taxon>Agaricomycetes</taxon>
        <taxon>Agaricomycetidae</taxon>
        <taxon>Agaricales</taxon>
        <taxon>Marasmiineae</taxon>
        <taxon>Mycenaceae</taxon>
        <taxon>Mycena</taxon>
    </lineage>
</organism>
<dbReference type="SUPFAM" id="SSF55797">
    <property type="entry name" value="PR-1-like"/>
    <property type="match status" value="1"/>
</dbReference>
<reference evidence="1" key="1">
    <citation type="submission" date="2023-03" db="EMBL/GenBank/DDBJ databases">
        <title>Massive genome expansion in bonnet fungi (Mycena s.s.) driven by repeated elements and novel gene families across ecological guilds.</title>
        <authorList>
            <consortium name="Lawrence Berkeley National Laboratory"/>
            <person name="Harder C.B."/>
            <person name="Miyauchi S."/>
            <person name="Viragh M."/>
            <person name="Kuo A."/>
            <person name="Thoen E."/>
            <person name="Andreopoulos B."/>
            <person name="Lu D."/>
            <person name="Skrede I."/>
            <person name="Drula E."/>
            <person name="Henrissat B."/>
            <person name="Morin E."/>
            <person name="Kohler A."/>
            <person name="Barry K."/>
            <person name="LaButti K."/>
            <person name="Morin E."/>
            <person name="Salamov A."/>
            <person name="Lipzen A."/>
            <person name="Mereny Z."/>
            <person name="Hegedus B."/>
            <person name="Baldrian P."/>
            <person name="Stursova M."/>
            <person name="Weitz H."/>
            <person name="Taylor A."/>
            <person name="Grigoriev I.V."/>
            <person name="Nagy L.G."/>
            <person name="Martin F."/>
            <person name="Kauserud H."/>
        </authorList>
    </citation>
    <scope>NUCLEOTIDE SEQUENCE</scope>
    <source>
        <strain evidence="1">CBHHK182m</strain>
    </source>
</reference>
<sequence length="105" mass="11868">RHSDGTLLNAPYGENIVVATGYFLIASAMQQFVCLRVGLWPVHLDVQQVAWKNTTQLGCAVSQYSGTFPDSDGPASYYDCSYDPPREGYWSRVSRTRFYRLLYSS</sequence>
<dbReference type="Gene3D" id="3.40.33.10">
    <property type="entry name" value="CAP"/>
    <property type="match status" value="1"/>
</dbReference>
<gene>
    <name evidence="1" type="ORF">B0H16DRAFT_1299769</name>
</gene>
<dbReference type="Proteomes" id="UP001215598">
    <property type="component" value="Unassembled WGS sequence"/>
</dbReference>
<protein>
    <submittedName>
        <fullName evidence="1">Uncharacterized protein</fullName>
    </submittedName>
</protein>
<dbReference type="InterPro" id="IPR035940">
    <property type="entry name" value="CAP_sf"/>
</dbReference>
<evidence type="ECO:0000313" key="1">
    <source>
        <dbReference type="EMBL" id="KAJ7780890.1"/>
    </source>
</evidence>
<evidence type="ECO:0000313" key="2">
    <source>
        <dbReference type="Proteomes" id="UP001215598"/>
    </source>
</evidence>
<comment type="caution">
    <text evidence="1">The sequence shown here is derived from an EMBL/GenBank/DDBJ whole genome shotgun (WGS) entry which is preliminary data.</text>
</comment>